<dbReference type="KEGG" id="sasa:106568783"/>
<evidence type="ECO:0000256" key="3">
    <source>
        <dbReference type="ARBA" id="ARBA00022692"/>
    </source>
</evidence>
<dbReference type="GO" id="GO:0015459">
    <property type="term" value="F:potassium channel regulator activity"/>
    <property type="evidence" value="ECO:0007669"/>
    <property type="project" value="TreeGrafter"/>
</dbReference>
<comment type="subcellular location">
    <subcellularLocation>
        <location evidence="1">Membrane</location>
        <topology evidence="1">Multi-pass membrane protein</topology>
    </subcellularLocation>
</comment>
<dbReference type="STRING" id="8030.ENSSSAP00000083061"/>
<evidence type="ECO:0000256" key="4">
    <source>
        <dbReference type="ARBA" id="ARBA00022989"/>
    </source>
</evidence>
<dbReference type="PaxDb" id="8030-ENSSSAP00000083061"/>
<keyword evidence="5" id="KW-0406">Ion transport</keyword>
<keyword evidence="8 11" id="KW-0407">Ion channel</keyword>
<dbReference type="InterPro" id="IPR003930">
    <property type="entry name" value="K_chnl_Ca-activ_BK_bsu"/>
</dbReference>
<reference evidence="11" key="1">
    <citation type="submission" date="2025-08" db="UniProtKB">
        <authorList>
            <consortium name="RefSeq"/>
        </authorList>
    </citation>
    <scope>IDENTIFICATION</scope>
</reference>
<gene>
    <name evidence="11" type="primary">kcnmb3</name>
</gene>
<dbReference type="AlphaFoldDB" id="A0A1S3LVB3"/>
<evidence type="ECO:0000256" key="7">
    <source>
        <dbReference type="ARBA" id="ARBA00023180"/>
    </source>
</evidence>
<dbReference type="GO" id="GO:0005513">
    <property type="term" value="P:detection of calcium ion"/>
    <property type="evidence" value="ECO:0007669"/>
    <property type="project" value="TreeGrafter"/>
</dbReference>
<organism evidence="10 11">
    <name type="scientific">Salmo salar</name>
    <name type="common">Atlantic salmon</name>
    <dbReference type="NCBI Taxonomy" id="8030"/>
    <lineage>
        <taxon>Eukaryota</taxon>
        <taxon>Metazoa</taxon>
        <taxon>Chordata</taxon>
        <taxon>Craniata</taxon>
        <taxon>Vertebrata</taxon>
        <taxon>Euteleostomi</taxon>
        <taxon>Actinopterygii</taxon>
        <taxon>Neopterygii</taxon>
        <taxon>Teleostei</taxon>
        <taxon>Protacanthopterygii</taxon>
        <taxon>Salmoniformes</taxon>
        <taxon>Salmonidae</taxon>
        <taxon>Salmoninae</taxon>
        <taxon>Salmo</taxon>
    </lineage>
</organism>
<keyword evidence="3 9" id="KW-0812">Transmembrane</keyword>
<evidence type="ECO:0000313" key="11">
    <source>
        <dbReference type="RefSeq" id="XP_013994923.2"/>
    </source>
</evidence>
<accession>A0A1S3LVB3</accession>
<evidence type="ECO:0000256" key="8">
    <source>
        <dbReference type="ARBA" id="ARBA00023303"/>
    </source>
</evidence>
<dbReference type="Proteomes" id="UP001652741">
    <property type="component" value="Chromosome ssa14"/>
</dbReference>
<keyword evidence="10" id="KW-1185">Reference proteome</keyword>
<dbReference type="GO" id="GO:0008076">
    <property type="term" value="C:voltage-gated potassium channel complex"/>
    <property type="evidence" value="ECO:0007669"/>
    <property type="project" value="TreeGrafter"/>
</dbReference>
<name>A0A1S3LVB3_SALSA</name>
<feature type="transmembrane region" description="Helical" evidence="9">
    <location>
        <begin position="211"/>
        <end position="233"/>
    </location>
</feature>
<keyword evidence="7" id="KW-0325">Glycoprotein</keyword>
<keyword evidence="4 9" id="KW-1133">Transmembrane helix</keyword>
<evidence type="ECO:0000313" key="10">
    <source>
        <dbReference type="Proteomes" id="UP001652741"/>
    </source>
</evidence>
<dbReference type="GeneID" id="106568783"/>
<keyword evidence="2" id="KW-0813">Transport</keyword>
<evidence type="ECO:0000256" key="6">
    <source>
        <dbReference type="ARBA" id="ARBA00023136"/>
    </source>
</evidence>
<protein>
    <submittedName>
        <fullName evidence="11">Calcium-activated potassium channel subunit beta-3</fullName>
    </submittedName>
</protein>
<dbReference type="Pfam" id="PF03185">
    <property type="entry name" value="CaKB"/>
    <property type="match status" value="1"/>
</dbReference>
<proteinExistence type="predicted"/>
<evidence type="ECO:0000256" key="1">
    <source>
        <dbReference type="ARBA" id="ARBA00004141"/>
    </source>
</evidence>
<keyword evidence="6 9" id="KW-0472">Membrane</keyword>
<dbReference type="PANTHER" id="PTHR10258:SF4">
    <property type="entry name" value="CALCIUM-ACTIVATED POTASSIUM CHANNEL SUBUNIT BETA-3"/>
    <property type="match status" value="1"/>
</dbReference>
<evidence type="ECO:0000256" key="2">
    <source>
        <dbReference type="ARBA" id="ARBA00022448"/>
    </source>
</evidence>
<dbReference type="PANTHER" id="PTHR10258">
    <property type="entry name" value="CALCIUM-ACTIVATED POTASSIUM CHANNEL SUBUNIT BETA"/>
    <property type="match status" value="1"/>
</dbReference>
<dbReference type="GO" id="GO:0015269">
    <property type="term" value="F:calcium-activated potassium channel activity"/>
    <property type="evidence" value="ECO:0007669"/>
    <property type="project" value="InterPro"/>
</dbReference>
<dbReference type="RefSeq" id="XP_013994923.2">
    <property type="nucleotide sequence ID" value="XM_014139448.2"/>
</dbReference>
<evidence type="ECO:0000256" key="5">
    <source>
        <dbReference type="ARBA" id="ARBA00023065"/>
    </source>
</evidence>
<evidence type="ECO:0000256" key="9">
    <source>
        <dbReference type="SAM" id="Phobius"/>
    </source>
</evidence>
<sequence length="286" mass="32127">MLLNTASPRKSFSVPISINLQGARRRQTREILHPLAAREQVWWRGGYGRGGERAKAQVTASSVGEDRAMLLGFTMMAFSVLMYFLIGITLVKPHLNSDWHEEASCLLVQVDVLDEWANCRGVSTAPCLRVLVNLSTSGQKARLHYDEESVLLNLECFYIPKCQVDRKVLVDEVQKIQNTLEETQGSELRCLSDPRKYPEDTILKRKYTLGLALWSLLWPSMILGGGALLVSLVKLNQRLAHLCMELGNEAARGRLTTMTNTQGKLYQPLRWSGSGQHSPMQDDSVK</sequence>
<feature type="transmembrane region" description="Helical" evidence="9">
    <location>
        <begin position="68"/>
        <end position="91"/>
    </location>
</feature>